<reference evidence="1 2" key="1">
    <citation type="submission" date="2016-02" db="EMBL/GenBank/DDBJ databases">
        <title>Genome analysis of coral dinoflagellate symbionts highlights evolutionary adaptations to a symbiotic lifestyle.</title>
        <authorList>
            <person name="Aranda M."/>
            <person name="Li Y."/>
            <person name="Liew Y.J."/>
            <person name="Baumgarten S."/>
            <person name="Simakov O."/>
            <person name="Wilson M."/>
            <person name="Piel J."/>
            <person name="Ashoor H."/>
            <person name="Bougouffa S."/>
            <person name="Bajic V.B."/>
            <person name="Ryu T."/>
            <person name="Ravasi T."/>
            <person name="Bayer T."/>
            <person name="Micklem G."/>
            <person name="Kim H."/>
            <person name="Bhak J."/>
            <person name="Lajeunesse T.C."/>
            <person name="Voolstra C.R."/>
        </authorList>
    </citation>
    <scope>NUCLEOTIDE SEQUENCE [LARGE SCALE GENOMIC DNA]</scope>
    <source>
        <strain evidence="1 2">CCMP2467</strain>
    </source>
</reference>
<dbReference type="EMBL" id="LSRX01000069">
    <property type="protein sequence ID" value="OLQ10937.1"/>
    <property type="molecule type" value="Genomic_DNA"/>
</dbReference>
<evidence type="ECO:0000313" key="2">
    <source>
        <dbReference type="Proteomes" id="UP000186817"/>
    </source>
</evidence>
<dbReference type="AlphaFoldDB" id="A0A1Q9EU56"/>
<name>A0A1Q9EU56_SYMMI</name>
<organism evidence="1 2">
    <name type="scientific">Symbiodinium microadriaticum</name>
    <name type="common">Dinoflagellate</name>
    <name type="synonym">Zooxanthella microadriatica</name>
    <dbReference type="NCBI Taxonomy" id="2951"/>
    <lineage>
        <taxon>Eukaryota</taxon>
        <taxon>Sar</taxon>
        <taxon>Alveolata</taxon>
        <taxon>Dinophyceae</taxon>
        <taxon>Suessiales</taxon>
        <taxon>Symbiodiniaceae</taxon>
        <taxon>Symbiodinium</taxon>
    </lineage>
</organism>
<keyword evidence="2" id="KW-1185">Reference proteome</keyword>
<dbReference type="SUPFAM" id="SSF53474">
    <property type="entry name" value="alpha/beta-Hydrolases"/>
    <property type="match status" value="1"/>
</dbReference>
<protein>
    <submittedName>
        <fullName evidence="1">Uncharacterized protein</fullName>
    </submittedName>
</protein>
<gene>
    <name evidence="1" type="ORF">AK812_SmicGene5338</name>
</gene>
<dbReference type="InterPro" id="IPR029058">
    <property type="entry name" value="AB_hydrolase_fold"/>
</dbReference>
<sequence>MNCSGGIFGADRLLPAALGDQVIAAYPLSRFEDRGGPAAAFKAADGDFHVVCAARRLAAAASAKREVYFYYFSHGPLQQKSCGGRPDIGSYGLPKMGWANHGFEQNFVFGNTNVSADCQFQPEEGPMAD</sequence>
<dbReference type="Gene3D" id="3.40.50.1820">
    <property type="entry name" value="alpha/beta hydrolase"/>
    <property type="match status" value="1"/>
</dbReference>
<accession>A0A1Q9EU56</accession>
<dbReference type="Proteomes" id="UP000186817">
    <property type="component" value="Unassembled WGS sequence"/>
</dbReference>
<evidence type="ECO:0000313" key="1">
    <source>
        <dbReference type="EMBL" id="OLQ10937.1"/>
    </source>
</evidence>
<comment type="caution">
    <text evidence="1">The sequence shown here is derived from an EMBL/GenBank/DDBJ whole genome shotgun (WGS) entry which is preliminary data.</text>
</comment>
<proteinExistence type="predicted"/>